<dbReference type="EMBL" id="PIYS01000003">
    <property type="protein sequence ID" value="PKF72693.1"/>
    <property type="molecule type" value="Genomic_DNA"/>
</dbReference>
<gene>
    <name evidence="1" type="ORF">CW360_02975</name>
</gene>
<evidence type="ECO:0008006" key="3">
    <source>
        <dbReference type="Google" id="ProtNLM"/>
    </source>
</evidence>
<dbReference type="RefSeq" id="WP_101192704.1">
    <property type="nucleotide sequence ID" value="NZ_PIYS01000003.1"/>
</dbReference>
<accession>A0A2I0CTK0</accession>
<dbReference type="Proteomes" id="UP000242861">
    <property type="component" value="Unassembled WGS sequence"/>
</dbReference>
<name>A0A2I0CTK0_9PSED</name>
<dbReference type="Gene3D" id="1.10.260.40">
    <property type="entry name" value="lambda repressor-like DNA-binding domains"/>
    <property type="match status" value="1"/>
</dbReference>
<evidence type="ECO:0000313" key="2">
    <source>
        <dbReference type="Proteomes" id="UP000242861"/>
    </source>
</evidence>
<reference evidence="2" key="1">
    <citation type="submission" date="2017-12" db="EMBL/GenBank/DDBJ databases">
        <authorList>
            <person name="Yu X.-Y."/>
        </authorList>
    </citation>
    <scope>NUCLEOTIDE SEQUENCE [LARGE SCALE GENOMIC DNA]</scope>
    <source>
        <strain evidence="2">ZYSR67-Z</strain>
    </source>
</reference>
<dbReference type="GO" id="GO:0003677">
    <property type="term" value="F:DNA binding"/>
    <property type="evidence" value="ECO:0007669"/>
    <property type="project" value="InterPro"/>
</dbReference>
<dbReference type="InterPro" id="IPR010982">
    <property type="entry name" value="Lambda_DNA-bd_dom_sf"/>
</dbReference>
<protein>
    <recommendedName>
        <fullName evidence="3">Transcriptional regulator</fullName>
    </recommendedName>
</protein>
<dbReference type="SUPFAM" id="SSF47413">
    <property type="entry name" value="lambda repressor-like DNA-binding domains"/>
    <property type="match status" value="1"/>
</dbReference>
<sequence>MNDHLREWLAKASPERRDEVAKKAGTSAGYLWQLAGGHRKPTPEIAERLQEASGGEITIAGLRPDLVPLAKKILQGAA</sequence>
<comment type="caution">
    <text evidence="1">The sequence shown here is derived from an EMBL/GenBank/DDBJ whole genome shotgun (WGS) entry which is preliminary data.</text>
</comment>
<organism evidence="1 2">
    <name type="scientific">Pseudomonas fluvialis</name>
    <dbReference type="NCBI Taxonomy" id="1793966"/>
    <lineage>
        <taxon>Bacteria</taxon>
        <taxon>Pseudomonadati</taxon>
        <taxon>Pseudomonadota</taxon>
        <taxon>Gammaproteobacteria</taxon>
        <taxon>Pseudomonadales</taxon>
        <taxon>Pseudomonadaceae</taxon>
        <taxon>Pseudomonas</taxon>
    </lineage>
</organism>
<evidence type="ECO:0000313" key="1">
    <source>
        <dbReference type="EMBL" id="PKF72693.1"/>
    </source>
</evidence>
<dbReference type="AlphaFoldDB" id="A0A2I0CTK0"/>
<proteinExistence type="predicted"/>